<accession>A0A2S5B9R0</accession>
<evidence type="ECO:0000256" key="1">
    <source>
        <dbReference type="ARBA" id="ARBA00022737"/>
    </source>
</evidence>
<dbReference type="GO" id="GO:0004525">
    <property type="term" value="F:ribonuclease III activity"/>
    <property type="evidence" value="ECO:0007669"/>
    <property type="project" value="InterPro"/>
</dbReference>
<comment type="caution">
    <text evidence="12">The sequence shown here is derived from an EMBL/GenBank/DDBJ whole genome shotgun (WGS) entry which is preliminary data.</text>
</comment>
<feature type="domain" description="Helicase C-terminal" evidence="10">
    <location>
        <begin position="259"/>
        <end position="441"/>
    </location>
</feature>
<evidence type="ECO:0000259" key="11">
    <source>
        <dbReference type="PROSITE" id="PS51327"/>
    </source>
</evidence>
<dbReference type="SMART" id="SM00487">
    <property type="entry name" value="DEXDc"/>
    <property type="match status" value="1"/>
</dbReference>
<keyword evidence="13" id="KW-1185">Reference proteome</keyword>
<dbReference type="EMBL" id="PJQD01000036">
    <property type="protein sequence ID" value="POY73508.1"/>
    <property type="molecule type" value="Genomic_DNA"/>
</dbReference>
<dbReference type="GO" id="GO:0030422">
    <property type="term" value="P:siRNA processing"/>
    <property type="evidence" value="ECO:0007669"/>
    <property type="project" value="TreeGrafter"/>
</dbReference>
<proteinExistence type="inferred from homology"/>
<dbReference type="PROSITE" id="PS51327">
    <property type="entry name" value="DICER_DSRBF"/>
    <property type="match status" value="1"/>
</dbReference>
<dbReference type="GO" id="GO:0005634">
    <property type="term" value="C:nucleus"/>
    <property type="evidence" value="ECO:0007669"/>
    <property type="project" value="TreeGrafter"/>
</dbReference>
<feature type="region of interest" description="Disordered" evidence="7">
    <location>
        <begin position="1293"/>
        <end position="1356"/>
    </location>
</feature>
<evidence type="ECO:0000259" key="10">
    <source>
        <dbReference type="PROSITE" id="PS51194"/>
    </source>
</evidence>
<evidence type="ECO:0000256" key="5">
    <source>
        <dbReference type="ARBA" id="ARBA00022840"/>
    </source>
</evidence>
<keyword evidence="5" id="KW-0067">ATP-binding</keyword>
<dbReference type="PROSITE" id="PS00517">
    <property type="entry name" value="RNASE_3_1"/>
    <property type="match status" value="1"/>
</dbReference>
<feature type="compositionally biased region" description="Polar residues" evidence="7">
    <location>
        <begin position="717"/>
        <end position="730"/>
    </location>
</feature>
<dbReference type="InterPro" id="IPR038248">
    <property type="entry name" value="Dicer_dimer_sf"/>
</dbReference>
<keyword evidence="1" id="KW-0677">Repeat</keyword>
<dbReference type="PANTHER" id="PTHR14950">
    <property type="entry name" value="DICER-RELATED"/>
    <property type="match status" value="1"/>
</dbReference>
<dbReference type="STRING" id="741276.A0A2S5B9R0"/>
<dbReference type="PROSITE" id="PS50142">
    <property type="entry name" value="RNASE_3_2"/>
    <property type="match status" value="2"/>
</dbReference>
<protein>
    <submittedName>
        <fullName evidence="12">Uncharacterized protein</fullName>
    </submittedName>
</protein>
<evidence type="ECO:0000256" key="4">
    <source>
        <dbReference type="ARBA" id="ARBA00022806"/>
    </source>
</evidence>
<evidence type="ECO:0000256" key="2">
    <source>
        <dbReference type="ARBA" id="ARBA00022741"/>
    </source>
</evidence>
<dbReference type="Pfam" id="PF00271">
    <property type="entry name" value="Helicase_C"/>
    <property type="match status" value="1"/>
</dbReference>
<keyword evidence="2" id="KW-0547">Nucleotide-binding</keyword>
<dbReference type="Gene3D" id="1.10.1520.10">
    <property type="entry name" value="Ribonuclease III domain"/>
    <property type="match status" value="2"/>
</dbReference>
<dbReference type="OrthoDB" id="416741at2759"/>
<dbReference type="SMART" id="SM00535">
    <property type="entry name" value="RIBOc"/>
    <property type="match status" value="2"/>
</dbReference>
<dbReference type="InterPro" id="IPR011545">
    <property type="entry name" value="DEAD/DEAH_box_helicase_dom"/>
</dbReference>
<feature type="domain" description="Helicase ATP-binding" evidence="9">
    <location>
        <begin position="16"/>
        <end position="193"/>
    </location>
</feature>
<dbReference type="PANTHER" id="PTHR14950:SF37">
    <property type="entry name" value="ENDORIBONUCLEASE DICER"/>
    <property type="match status" value="1"/>
</dbReference>
<dbReference type="GO" id="GO:0004386">
    <property type="term" value="F:helicase activity"/>
    <property type="evidence" value="ECO:0007669"/>
    <property type="project" value="UniProtKB-KW"/>
</dbReference>
<dbReference type="InterPro" id="IPR005034">
    <property type="entry name" value="Dicer_dimerisation"/>
</dbReference>
<evidence type="ECO:0000313" key="12">
    <source>
        <dbReference type="EMBL" id="POY73508.1"/>
    </source>
</evidence>
<dbReference type="SUPFAM" id="SSF52540">
    <property type="entry name" value="P-loop containing nucleoside triphosphate hydrolases"/>
    <property type="match status" value="1"/>
</dbReference>
<sequence length="1356" mass="147858">MASASQLVPRVYQHEAASRALQQNTVVRADTGSGKTLIAILLIRRVLSRPTTDRSLVVFTTPTTTLVAQQAAVVREQTTAKVKAFIGAEVEFWKRERWQEEIAQADVVVCTPQVWLNVLGSGYFRLRDCALLIMNECHHCTKKHPSAEIMRQHYHPAKLSDAEHVPKIFGMTASPLWNAKTPTKAIADLEALLDARILEVQAVHSAEVKQYTPKASEVLVEFETGGDLSTISRELDAARVLSEEVETRSLPTVDKLSPRVTALIDVLRPYEAHSGFHGIVFVEQRVHAIQLAELLVQQDSFADWLRPAALVGHGRSGWKEEDDGERERRLGMEVKEQQNIVARFRTGELNLLIATQVAEEGLDFRACNLVVRFDALKTVTGYIQSRGRARAADARFVVLAARDSIDASKYREYVEQEIALQQLYAGRPADDELPEPELDDLPTFTTDKGALLTHQSAISTLAGFCQLIRVDEYTPLQKPEFVVSGAGVSWVAELQVPKTAALYEHHFVSSRLPTRRAAKQNAAFQACLALHAAGVLDDHLLPLRPSRSVDAKDADGNALDRSTVPAVVQLELLNPFGNVWNSAESFVFVFEIALETPIQLALICGAEADLPSTPNAVLLLSRRTLIWPGDVGREQCLAALEKLNRDLSRIVLNRRVGEERFYALWAPVDASGEIDWPRVTAPFAPVRTDQLAAGDIVALPQLRTTTRLGTFSRVRSDVTSGSPTSDIETSPSKKKQKLVERTKYGHYLRTMYGDAAGEVGETEPIIAMEPIEFELHNALVSTRVATGASTSDVSAETAPSSRFFPLSLLRSTSLPLSFFRAFSYVPSLNRHFMEHAAIHALRATIDLPAIDDAPLRTALTAPNSQTGYDYQTLEFIGDAALQLATSVHVFLRHPKADEEHLSVMRANSVDNRFLRRLSLDRELSRFLLLHPHRPTTYVPEMSDAVTVSADGLALTRTAGRRVLSDTLEALLGAAVTSGGFGTLLHAAASLSLCAGGREDWNTRSNARALFDVPPRAAGPGMYALEAALGHTFRTQGDLLRQASTHRSWMENAACYERLEFLGDAILEWWATDRLFALSRTAPPSQLTFARALLVSSGALALVGLRKLELHKSILHSSPALERALVVAADEAQTFTWQQVVDGDLTFLWMPPKVVSDVVEALLAAIFIDAKFHLEPVLYVLDRLFADIMPLVVLSTEVRDPYSRLLMLAGSLGCSRLTVTVAFEEGSGGPYVATCTFHDEIIASISNSAKSVARQLAAKAALEQLAQPDIVACCGCKAERAAAAAAAVAAGASPSEVPTVDGNASPFNAAETTEPSTLIPTAPFPSDAHDADAISEDASDANAISGDANDANAMSED</sequence>
<dbReference type="GO" id="GO:0003723">
    <property type="term" value="F:RNA binding"/>
    <property type="evidence" value="ECO:0007669"/>
    <property type="project" value="UniProtKB-UniRule"/>
</dbReference>
<feature type="domain" description="RNase III" evidence="8">
    <location>
        <begin position="1021"/>
        <end position="1170"/>
    </location>
</feature>
<evidence type="ECO:0000313" key="13">
    <source>
        <dbReference type="Proteomes" id="UP000237144"/>
    </source>
</evidence>
<dbReference type="SUPFAM" id="SSF54768">
    <property type="entry name" value="dsRNA-binding domain-like"/>
    <property type="match status" value="1"/>
</dbReference>
<gene>
    <name evidence="12" type="ORF">BMF94_3445</name>
</gene>
<dbReference type="SMART" id="SM00490">
    <property type="entry name" value="HELICc"/>
    <property type="match status" value="1"/>
</dbReference>
<keyword evidence="4" id="KW-0347">Helicase</keyword>
<dbReference type="InterPro" id="IPR036389">
    <property type="entry name" value="RNase_III_sf"/>
</dbReference>
<dbReference type="GO" id="GO:0005737">
    <property type="term" value="C:cytoplasm"/>
    <property type="evidence" value="ECO:0007669"/>
    <property type="project" value="TreeGrafter"/>
</dbReference>
<feature type="domain" description="RNase III" evidence="8">
    <location>
        <begin position="838"/>
        <end position="979"/>
    </location>
</feature>
<name>A0A2S5B9R0_9BASI</name>
<dbReference type="Proteomes" id="UP000237144">
    <property type="component" value="Unassembled WGS sequence"/>
</dbReference>
<dbReference type="Pfam" id="PF00270">
    <property type="entry name" value="DEAD"/>
    <property type="match status" value="1"/>
</dbReference>
<evidence type="ECO:0000256" key="3">
    <source>
        <dbReference type="ARBA" id="ARBA00022801"/>
    </source>
</evidence>
<evidence type="ECO:0000259" key="9">
    <source>
        <dbReference type="PROSITE" id="PS51192"/>
    </source>
</evidence>
<dbReference type="CDD" id="cd00593">
    <property type="entry name" value="RIBOc"/>
    <property type="match status" value="2"/>
</dbReference>
<evidence type="ECO:0000259" key="8">
    <source>
        <dbReference type="PROSITE" id="PS50142"/>
    </source>
</evidence>
<keyword evidence="3" id="KW-0378">Hydrolase</keyword>
<dbReference type="GO" id="GO:0005524">
    <property type="term" value="F:ATP binding"/>
    <property type="evidence" value="ECO:0007669"/>
    <property type="project" value="UniProtKB-KW"/>
</dbReference>
<dbReference type="SUPFAM" id="SSF69065">
    <property type="entry name" value="RNase III domain-like"/>
    <property type="match status" value="2"/>
</dbReference>
<keyword evidence="6" id="KW-0694">RNA-binding</keyword>
<dbReference type="InterPro" id="IPR027417">
    <property type="entry name" value="P-loop_NTPase"/>
</dbReference>
<feature type="compositionally biased region" description="Polar residues" evidence="7">
    <location>
        <begin position="1309"/>
        <end position="1318"/>
    </location>
</feature>
<evidence type="ECO:0000256" key="6">
    <source>
        <dbReference type="PROSITE-ProRule" id="PRU00657"/>
    </source>
</evidence>
<organism evidence="12 13">
    <name type="scientific">Rhodotorula taiwanensis</name>
    <dbReference type="NCBI Taxonomy" id="741276"/>
    <lineage>
        <taxon>Eukaryota</taxon>
        <taxon>Fungi</taxon>
        <taxon>Dikarya</taxon>
        <taxon>Basidiomycota</taxon>
        <taxon>Pucciniomycotina</taxon>
        <taxon>Microbotryomycetes</taxon>
        <taxon>Sporidiobolales</taxon>
        <taxon>Sporidiobolaceae</taxon>
        <taxon>Rhodotorula</taxon>
    </lineage>
</organism>
<dbReference type="InterPro" id="IPR014001">
    <property type="entry name" value="Helicase_ATP-bd"/>
</dbReference>
<dbReference type="InterPro" id="IPR000999">
    <property type="entry name" value="RNase_III_dom"/>
</dbReference>
<dbReference type="Gene3D" id="3.40.50.300">
    <property type="entry name" value="P-loop containing nucleotide triphosphate hydrolases"/>
    <property type="match status" value="2"/>
</dbReference>
<feature type="region of interest" description="Disordered" evidence="7">
    <location>
        <begin position="715"/>
        <end position="735"/>
    </location>
</feature>
<reference evidence="12 13" key="1">
    <citation type="journal article" date="2018" name="Front. Microbiol.">
        <title>Prospects for Fungal Bioremediation of Acidic Radioactive Waste Sites: Characterization and Genome Sequence of Rhodotorula taiwanensis MD1149.</title>
        <authorList>
            <person name="Tkavc R."/>
            <person name="Matrosova V.Y."/>
            <person name="Grichenko O.E."/>
            <person name="Gostincar C."/>
            <person name="Volpe R.P."/>
            <person name="Klimenkova P."/>
            <person name="Gaidamakova E.K."/>
            <person name="Zhou C.E."/>
            <person name="Stewart B.J."/>
            <person name="Lyman M.G."/>
            <person name="Malfatti S.A."/>
            <person name="Rubinfeld B."/>
            <person name="Courtot M."/>
            <person name="Singh J."/>
            <person name="Dalgard C.L."/>
            <person name="Hamilton T."/>
            <person name="Frey K.G."/>
            <person name="Gunde-Cimerman N."/>
            <person name="Dugan L."/>
            <person name="Daly M.J."/>
        </authorList>
    </citation>
    <scope>NUCLEOTIDE SEQUENCE [LARGE SCALE GENOMIC DNA]</scope>
    <source>
        <strain evidence="12 13">MD1149</strain>
    </source>
</reference>
<dbReference type="Pfam" id="PF00636">
    <property type="entry name" value="Ribonuclease_3"/>
    <property type="match status" value="2"/>
</dbReference>
<evidence type="ECO:0000256" key="7">
    <source>
        <dbReference type="SAM" id="MobiDB-lite"/>
    </source>
</evidence>
<feature type="domain" description="Dicer dsRNA-binding fold" evidence="11">
    <location>
        <begin position="457"/>
        <end position="550"/>
    </location>
</feature>
<comment type="similarity">
    <text evidence="6">Belongs to the helicase family. Dicer subfamily.</text>
</comment>
<dbReference type="PROSITE" id="PS51192">
    <property type="entry name" value="HELICASE_ATP_BIND_1"/>
    <property type="match status" value="1"/>
</dbReference>
<dbReference type="PROSITE" id="PS51194">
    <property type="entry name" value="HELICASE_CTER"/>
    <property type="match status" value="1"/>
</dbReference>
<dbReference type="Gene3D" id="3.30.160.380">
    <property type="entry name" value="Dicer dimerisation domain"/>
    <property type="match status" value="1"/>
</dbReference>
<dbReference type="CDD" id="cd18034">
    <property type="entry name" value="DEXHc_dicer"/>
    <property type="match status" value="1"/>
</dbReference>
<dbReference type="Pfam" id="PF03368">
    <property type="entry name" value="Dicer_dimer"/>
    <property type="match status" value="1"/>
</dbReference>
<dbReference type="Gene3D" id="3.30.160.20">
    <property type="match status" value="1"/>
</dbReference>
<dbReference type="InterPro" id="IPR001650">
    <property type="entry name" value="Helicase_C-like"/>
</dbReference>